<gene>
    <name evidence="5" type="ORF">FB558_5465</name>
</gene>
<accession>A0A543DK37</accession>
<dbReference type="PIRSF" id="PIRSF001365">
    <property type="entry name" value="DHDPS"/>
    <property type="match status" value="1"/>
</dbReference>
<dbReference type="CDD" id="cd00408">
    <property type="entry name" value="DHDPS-like"/>
    <property type="match status" value="1"/>
</dbReference>
<evidence type="ECO:0000313" key="6">
    <source>
        <dbReference type="Proteomes" id="UP000315677"/>
    </source>
</evidence>
<comment type="similarity">
    <text evidence="2">Belongs to the DapA family.</text>
</comment>
<dbReference type="RefSeq" id="WP_142058046.1">
    <property type="nucleotide sequence ID" value="NZ_VFPA01000003.1"/>
</dbReference>
<protein>
    <submittedName>
        <fullName evidence="5">4-hydroxy-tetrahydrodipicolinate synthase</fullName>
    </submittedName>
</protein>
<dbReference type="Gene3D" id="3.20.20.70">
    <property type="entry name" value="Aldolase class I"/>
    <property type="match status" value="1"/>
</dbReference>
<keyword evidence="6" id="KW-1185">Reference proteome</keyword>
<dbReference type="SUPFAM" id="SSF51569">
    <property type="entry name" value="Aldolase"/>
    <property type="match status" value="1"/>
</dbReference>
<evidence type="ECO:0000256" key="4">
    <source>
        <dbReference type="PIRSR" id="PIRSR001365-2"/>
    </source>
</evidence>
<dbReference type="PANTHER" id="PTHR12128:SF19">
    <property type="entry name" value="5-DEHYDRO-4-DEOXYGLUCARATE DEHYDRATASE 2-RELATED"/>
    <property type="match status" value="1"/>
</dbReference>
<evidence type="ECO:0000256" key="1">
    <source>
        <dbReference type="ARBA" id="ARBA00023239"/>
    </source>
</evidence>
<dbReference type="OrthoDB" id="9778880at2"/>
<evidence type="ECO:0000256" key="3">
    <source>
        <dbReference type="PIRSR" id="PIRSR001365-1"/>
    </source>
</evidence>
<dbReference type="PANTHER" id="PTHR12128">
    <property type="entry name" value="DIHYDRODIPICOLINATE SYNTHASE"/>
    <property type="match status" value="1"/>
</dbReference>
<dbReference type="GO" id="GO:0008840">
    <property type="term" value="F:4-hydroxy-tetrahydrodipicolinate synthase activity"/>
    <property type="evidence" value="ECO:0007669"/>
    <property type="project" value="TreeGrafter"/>
</dbReference>
<organism evidence="5 6">
    <name type="scientific">Pseudonocardia kunmingensis</name>
    <dbReference type="NCBI Taxonomy" id="630975"/>
    <lineage>
        <taxon>Bacteria</taxon>
        <taxon>Bacillati</taxon>
        <taxon>Actinomycetota</taxon>
        <taxon>Actinomycetes</taxon>
        <taxon>Pseudonocardiales</taxon>
        <taxon>Pseudonocardiaceae</taxon>
        <taxon>Pseudonocardia</taxon>
    </lineage>
</organism>
<feature type="active site" description="Proton donor/acceptor" evidence="3">
    <location>
        <position position="141"/>
    </location>
</feature>
<dbReference type="InterPro" id="IPR002220">
    <property type="entry name" value="DapA-like"/>
</dbReference>
<dbReference type="SMART" id="SM01130">
    <property type="entry name" value="DHDPS"/>
    <property type="match status" value="1"/>
</dbReference>
<dbReference type="Proteomes" id="UP000315677">
    <property type="component" value="Unassembled WGS sequence"/>
</dbReference>
<dbReference type="AlphaFoldDB" id="A0A543DK37"/>
<proteinExistence type="inferred from homology"/>
<dbReference type="EMBL" id="VFPA01000003">
    <property type="protein sequence ID" value="TQM09698.1"/>
    <property type="molecule type" value="Genomic_DNA"/>
</dbReference>
<evidence type="ECO:0000313" key="5">
    <source>
        <dbReference type="EMBL" id="TQM09698.1"/>
    </source>
</evidence>
<keyword evidence="1 2" id="KW-0456">Lyase</keyword>
<evidence type="ECO:0000256" key="2">
    <source>
        <dbReference type="PIRNR" id="PIRNR001365"/>
    </source>
</evidence>
<feature type="binding site" evidence="4">
    <location>
        <position position="53"/>
    </location>
    <ligand>
        <name>pyruvate</name>
        <dbReference type="ChEBI" id="CHEBI:15361"/>
    </ligand>
</feature>
<reference evidence="5 6" key="1">
    <citation type="submission" date="2019-06" db="EMBL/GenBank/DDBJ databases">
        <title>Sequencing the genomes of 1000 actinobacteria strains.</title>
        <authorList>
            <person name="Klenk H.-P."/>
        </authorList>
    </citation>
    <scope>NUCLEOTIDE SEQUENCE [LARGE SCALE GENOMIC DNA]</scope>
    <source>
        <strain evidence="5 6">DSM 45301</strain>
    </source>
</reference>
<dbReference type="InterPro" id="IPR013785">
    <property type="entry name" value="Aldolase_TIM"/>
</dbReference>
<feature type="active site" description="Schiff-base intermediate with substrate" evidence="3">
    <location>
        <position position="166"/>
    </location>
</feature>
<comment type="caution">
    <text evidence="5">The sequence shown here is derived from an EMBL/GenBank/DDBJ whole genome shotgun (WGS) entry which is preliminary data.</text>
</comment>
<dbReference type="Pfam" id="PF00701">
    <property type="entry name" value="DHDPS"/>
    <property type="match status" value="1"/>
</dbReference>
<name>A0A543DK37_9PSEU</name>
<sequence>MDLTQLRRELAAVVAIPVAPFAEDGHLDEQAFRRVLARMVDGGVRVLTPNGNTGEYYALSTAERCRVLDLTVELGHDRAVTMAGVGGSVPDAIEAAVHARGAGAEAIMIHQPPHPYVSSAGWVEYHARIAASVPELGVIPYLRNPAISGADVAELARRSPNFVAVKYAVPDATCFARVRQDSGDADLVWIAGLAELSAPGYFAYGATGFTSGLVNVAPRLSLDMHKALSSSDRDAALRLWESIRPFEELRVGANSEHNVSIVKEALAQLSLCRRDVRPPISVLPEALRARVAACLAEWELDAAA</sequence>